<gene>
    <name evidence="15" type="ORF">SMAX5B_001407</name>
</gene>
<comment type="subcellular location">
    <subcellularLocation>
        <location evidence="1">Endoplasmic reticulum lumen</location>
    </subcellularLocation>
</comment>
<dbReference type="PROSITE" id="PS50222">
    <property type="entry name" value="EF_HAND_2"/>
    <property type="match status" value="3"/>
</dbReference>
<name>A0A2U9CP23_SCOMX</name>
<dbReference type="GO" id="GO:0015031">
    <property type="term" value="P:protein transport"/>
    <property type="evidence" value="ECO:0007669"/>
    <property type="project" value="UniProtKB-ARBA"/>
</dbReference>
<evidence type="ECO:0000256" key="8">
    <source>
        <dbReference type="ARBA" id="ARBA00023180"/>
    </source>
</evidence>
<evidence type="ECO:0000256" key="12">
    <source>
        <dbReference type="ARBA" id="ARBA00072696"/>
    </source>
</evidence>
<evidence type="ECO:0000256" key="9">
    <source>
        <dbReference type="ARBA" id="ARBA00023186"/>
    </source>
</evidence>
<dbReference type="EMBL" id="CP026261">
    <property type="protein sequence ID" value="AWP18297.1"/>
    <property type="molecule type" value="Genomic_DNA"/>
</dbReference>
<evidence type="ECO:0000256" key="6">
    <source>
        <dbReference type="ARBA" id="ARBA00022824"/>
    </source>
</evidence>
<dbReference type="GO" id="GO:0005509">
    <property type="term" value="F:calcium ion binding"/>
    <property type="evidence" value="ECO:0007669"/>
    <property type="project" value="InterPro"/>
</dbReference>
<dbReference type="SMART" id="SM00054">
    <property type="entry name" value="EFh"/>
    <property type="match status" value="3"/>
</dbReference>
<evidence type="ECO:0000313" key="15">
    <source>
        <dbReference type="EMBL" id="AWP18297.1"/>
    </source>
</evidence>
<keyword evidence="3" id="KW-0479">Metal-binding</keyword>
<evidence type="ECO:0000313" key="16">
    <source>
        <dbReference type="Proteomes" id="UP000246464"/>
    </source>
</evidence>
<dbReference type="InterPro" id="IPR018247">
    <property type="entry name" value="EF_Hand_1_Ca_BS"/>
</dbReference>
<dbReference type="AlphaFoldDB" id="A0A2U9CP23"/>
<feature type="domain" description="EF-hand" evidence="14">
    <location>
        <begin position="152"/>
        <end position="187"/>
    </location>
</feature>
<evidence type="ECO:0000256" key="5">
    <source>
        <dbReference type="ARBA" id="ARBA00022737"/>
    </source>
</evidence>
<evidence type="ECO:0000256" key="1">
    <source>
        <dbReference type="ARBA" id="ARBA00004319"/>
    </source>
</evidence>
<feature type="signal peptide" evidence="13">
    <location>
        <begin position="1"/>
        <end position="19"/>
    </location>
</feature>
<proteinExistence type="inferred from homology"/>
<dbReference type="GO" id="GO:0005788">
    <property type="term" value="C:endoplasmic reticulum lumen"/>
    <property type="evidence" value="ECO:0007669"/>
    <property type="project" value="UniProtKB-SubCell"/>
</dbReference>
<feature type="chain" id="PRO_5016014562" description="Reticulocalbin-3" evidence="13">
    <location>
        <begin position="20"/>
        <end position="253"/>
    </location>
</feature>
<accession>A0A2U9CP23</accession>
<feature type="domain" description="EF-hand" evidence="14">
    <location>
        <begin position="67"/>
        <end position="102"/>
    </location>
</feature>
<protein>
    <recommendedName>
        <fullName evidence="12">Reticulocalbin-3</fullName>
    </recommendedName>
</protein>
<evidence type="ECO:0000256" key="4">
    <source>
        <dbReference type="ARBA" id="ARBA00022729"/>
    </source>
</evidence>
<keyword evidence="4 13" id="KW-0732">Signal</keyword>
<dbReference type="SUPFAM" id="SSF47473">
    <property type="entry name" value="EF-hand"/>
    <property type="match status" value="1"/>
</dbReference>
<comment type="subunit">
    <text evidence="11">Interacts with PCSK6 (immature form including the propeptide); probably involved in the maturation and the secretion of PCSK6.</text>
</comment>
<dbReference type="Proteomes" id="UP000246464">
    <property type="component" value="Chromosome 19"/>
</dbReference>
<evidence type="ECO:0000256" key="13">
    <source>
        <dbReference type="SAM" id="SignalP"/>
    </source>
</evidence>
<dbReference type="Pfam" id="PF13202">
    <property type="entry name" value="EF-hand_5"/>
    <property type="match status" value="1"/>
</dbReference>
<dbReference type="Pfam" id="PF13499">
    <property type="entry name" value="EF-hand_7"/>
    <property type="match status" value="1"/>
</dbReference>
<dbReference type="InterPro" id="IPR011992">
    <property type="entry name" value="EF-hand-dom_pair"/>
</dbReference>
<dbReference type="Gene3D" id="1.10.238.10">
    <property type="entry name" value="EF-hand"/>
    <property type="match status" value="1"/>
</dbReference>
<evidence type="ECO:0000256" key="7">
    <source>
        <dbReference type="ARBA" id="ARBA00022837"/>
    </source>
</evidence>
<comment type="similarity">
    <text evidence="2">Belongs to the CREC family.</text>
</comment>
<evidence type="ECO:0000256" key="11">
    <source>
        <dbReference type="ARBA" id="ARBA00063143"/>
    </source>
</evidence>
<keyword evidence="9" id="KW-0143">Chaperone</keyword>
<dbReference type="InterPro" id="IPR002048">
    <property type="entry name" value="EF_hand_dom"/>
</dbReference>
<evidence type="ECO:0000256" key="2">
    <source>
        <dbReference type="ARBA" id="ARBA00006431"/>
    </source>
</evidence>
<evidence type="ECO:0000259" key="14">
    <source>
        <dbReference type="PROSITE" id="PS50222"/>
    </source>
</evidence>
<evidence type="ECO:0000256" key="10">
    <source>
        <dbReference type="ARBA" id="ARBA00056975"/>
    </source>
</evidence>
<dbReference type="PANTHER" id="PTHR10827">
    <property type="entry name" value="RETICULOCALBIN"/>
    <property type="match status" value="1"/>
</dbReference>
<feature type="domain" description="EF-hand" evidence="14">
    <location>
        <begin position="103"/>
        <end position="138"/>
    </location>
</feature>
<reference evidence="15 16" key="1">
    <citation type="submission" date="2017-12" db="EMBL/GenBank/DDBJ databases">
        <title>Integrating genomic resources of turbot (Scophthalmus maximus) in depth evaluation of genetic and physical mapping variation across individuals.</title>
        <authorList>
            <person name="Martinez P."/>
        </authorList>
    </citation>
    <scope>NUCLEOTIDE SEQUENCE [LARGE SCALE GENOMIC DNA]</scope>
</reference>
<comment type="function">
    <text evidence="10">Probable molecular chaperone assisting protein biosynthesis and transport in the endoplasmic reticulum. Required for the proper biosynthesis and transport of pulmonary surfactant-associated protein A/SP-A, pulmonary surfactant-associated protein D/SP-D and the lipid transporter ABCA3. By regulating both the proper expression and the degradation through the endoplasmic reticulum-associated protein degradation pathway of these proteins plays a crucial role in pulmonary surfactant homeostasis. Has an anti-fibrotic activity by negatively regulating the secretion of type I and type III collagens. This calcium-binding protein also transiently associates with immature PCSK6 and regulates its secretion.</text>
</comment>
<dbReference type="FunFam" id="1.10.238.10:FF:000104">
    <property type="entry name" value="calumenin isoform X1"/>
    <property type="match status" value="1"/>
</dbReference>
<sequence length="253" mass="29667">MMLLKSLASLCVLAAVALAVPAKEKRVHHHADLSDHDHNDAQGFQYDHEAFLGKEEAKTFDQLTSDESKDRLAKIVDRIDTDKDGYVSHGELHYWIKHRQRRYIEENVNKHWNEYDKNQDGKIGWEEYKNTTYGYYLDEEFDDVEDKDTYRSMLRRDERRFKTADRDGDGIATREEFTAFLHPEEFDYMKDLVVQATCTLRRMARVSLTGSRRSGNSSQISEMPTRTATWMPVRWPTGFCQERLTTPTMKPNT</sequence>
<organism evidence="15 16">
    <name type="scientific">Scophthalmus maximus</name>
    <name type="common">Turbot</name>
    <name type="synonym">Psetta maxima</name>
    <dbReference type="NCBI Taxonomy" id="52904"/>
    <lineage>
        <taxon>Eukaryota</taxon>
        <taxon>Metazoa</taxon>
        <taxon>Chordata</taxon>
        <taxon>Craniata</taxon>
        <taxon>Vertebrata</taxon>
        <taxon>Euteleostomi</taxon>
        <taxon>Actinopterygii</taxon>
        <taxon>Neopterygii</taxon>
        <taxon>Teleostei</taxon>
        <taxon>Neoteleostei</taxon>
        <taxon>Acanthomorphata</taxon>
        <taxon>Carangaria</taxon>
        <taxon>Pleuronectiformes</taxon>
        <taxon>Pleuronectoidei</taxon>
        <taxon>Scophthalmidae</taxon>
        <taxon>Scophthalmus</taxon>
    </lineage>
</organism>
<keyword evidence="8" id="KW-0325">Glycoprotein</keyword>
<keyword evidence="6" id="KW-0256">Endoplasmic reticulum</keyword>
<keyword evidence="7" id="KW-0106">Calcium</keyword>
<dbReference type="PROSITE" id="PS00018">
    <property type="entry name" value="EF_HAND_1"/>
    <property type="match status" value="2"/>
</dbReference>
<keyword evidence="16" id="KW-1185">Reference proteome</keyword>
<evidence type="ECO:0000256" key="3">
    <source>
        <dbReference type="ARBA" id="ARBA00022723"/>
    </source>
</evidence>
<dbReference type="PANTHER" id="PTHR10827:SF91">
    <property type="entry name" value="RETICULOCALBIN 3, EF-HAND CALCIUM BINDING DOMAIN"/>
    <property type="match status" value="1"/>
</dbReference>
<keyword evidence="5" id="KW-0677">Repeat</keyword>